<reference evidence="2 3" key="1">
    <citation type="submission" date="2013-03" db="EMBL/GenBank/DDBJ databases">
        <title>Draft genome sequence of Gracibacillus halophilus YIM-C55.5, a moderately halophilic and thermophilic organism from the Xiaochaidamu salt lake.</title>
        <authorList>
            <person name="Sugumar T."/>
            <person name="Polireddy D.R."/>
            <person name="Antony A."/>
            <person name="Madhava Y.R."/>
            <person name="Sivakumar N."/>
        </authorList>
    </citation>
    <scope>NUCLEOTIDE SEQUENCE [LARGE SCALE GENOMIC DNA]</scope>
    <source>
        <strain evidence="2 3">YIM-C55.5</strain>
    </source>
</reference>
<feature type="transmembrane region" description="Helical" evidence="1">
    <location>
        <begin position="69"/>
        <end position="95"/>
    </location>
</feature>
<evidence type="ECO:0000313" key="2">
    <source>
        <dbReference type="EMBL" id="ENH95851.1"/>
    </source>
</evidence>
<dbReference type="EMBL" id="APML01000072">
    <property type="protein sequence ID" value="ENH95851.1"/>
    <property type="molecule type" value="Genomic_DNA"/>
</dbReference>
<gene>
    <name evidence="2" type="ORF">J416_14101</name>
</gene>
<accession>N4WRL5</accession>
<keyword evidence="3" id="KW-1185">Reference proteome</keyword>
<protein>
    <submittedName>
        <fullName evidence="2">Transmembrane protein</fullName>
    </submittedName>
</protein>
<keyword evidence="1 2" id="KW-0812">Transmembrane</keyword>
<dbReference type="AlphaFoldDB" id="N4WRL5"/>
<comment type="caution">
    <text evidence="2">The sequence shown here is derived from an EMBL/GenBank/DDBJ whole genome shotgun (WGS) entry which is preliminary data.</text>
</comment>
<dbReference type="Proteomes" id="UP000012283">
    <property type="component" value="Unassembled WGS sequence"/>
</dbReference>
<organism evidence="2 3">
    <name type="scientific">Gracilibacillus halophilus YIM-C55.5</name>
    <dbReference type="NCBI Taxonomy" id="1308866"/>
    <lineage>
        <taxon>Bacteria</taxon>
        <taxon>Bacillati</taxon>
        <taxon>Bacillota</taxon>
        <taxon>Bacilli</taxon>
        <taxon>Bacillales</taxon>
        <taxon>Bacillaceae</taxon>
        <taxon>Gracilibacillus</taxon>
    </lineage>
</organism>
<name>N4WRL5_9BACI</name>
<dbReference type="eggNOG" id="ENOG5033DYM">
    <property type="taxonomic scope" value="Bacteria"/>
</dbReference>
<feature type="transmembrane region" description="Helical" evidence="1">
    <location>
        <begin position="102"/>
        <end position="120"/>
    </location>
</feature>
<evidence type="ECO:0000256" key="1">
    <source>
        <dbReference type="SAM" id="Phobius"/>
    </source>
</evidence>
<sequence length="139" mass="16682">MLYSFFYKLLHYKVNILISGSRLLIKDKTNNIFVWMKFLVIILVGHILIDFLGNGVRLVRFFYPFMKEAFLFHIINKFNVLFILFLLVSLFITLFNSKKRRWGSIFLLIIFIYFGALTASKLQLEYSLQEKYNNEILLY</sequence>
<proteinExistence type="predicted"/>
<evidence type="ECO:0000313" key="3">
    <source>
        <dbReference type="Proteomes" id="UP000012283"/>
    </source>
</evidence>
<keyword evidence="1" id="KW-0472">Membrane</keyword>
<feature type="transmembrane region" description="Helical" evidence="1">
    <location>
        <begin position="32"/>
        <end position="49"/>
    </location>
</feature>
<keyword evidence="1" id="KW-1133">Transmembrane helix</keyword>